<dbReference type="GO" id="GO:0019838">
    <property type="term" value="F:growth factor binding"/>
    <property type="evidence" value="ECO:0007669"/>
    <property type="project" value="TreeGrafter"/>
</dbReference>
<dbReference type="InterPro" id="IPR020635">
    <property type="entry name" value="Tyr_kinase_cat_dom"/>
</dbReference>
<keyword evidence="3" id="KW-1003">Cell membrane</keyword>
<keyword evidence="8" id="KW-0677">Repeat</keyword>
<keyword evidence="7 28" id="KW-0732">Signal</keyword>
<evidence type="ECO:0000313" key="32">
    <source>
        <dbReference type="Proteomes" id="UP000822369"/>
    </source>
</evidence>
<dbReference type="AlphaFoldDB" id="A0A9D3BL15"/>
<evidence type="ECO:0000256" key="6">
    <source>
        <dbReference type="ARBA" id="ARBA00022692"/>
    </source>
</evidence>
<keyword evidence="22" id="KW-0460">Magnesium</keyword>
<dbReference type="CTD" id="2322"/>
<dbReference type="EC" id="2.7.10.1" evidence="2"/>
<organism evidence="31 32">
    <name type="scientific">Nothobranchius furzeri</name>
    <name type="common">Turquoise killifish</name>
    <dbReference type="NCBI Taxonomy" id="105023"/>
    <lineage>
        <taxon>Eukaryota</taxon>
        <taxon>Metazoa</taxon>
        <taxon>Chordata</taxon>
        <taxon>Craniata</taxon>
        <taxon>Vertebrata</taxon>
        <taxon>Euteleostomi</taxon>
        <taxon>Actinopterygii</taxon>
        <taxon>Neopterygii</taxon>
        <taxon>Teleostei</taxon>
        <taxon>Neoteleostei</taxon>
        <taxon>Acanthomorphata</taxon>
        <taxon>Ovalentaria</taxon>
        <taxon>Atherinomorphae</taxon>
        <taxon>Cyprinodontiformes</taxon>
        <taxon>Nothobranchiidae</taxon>
        <taxon>Nothobranchius</taxon>
    </lineage>
</organism>
<dbReference type="GO" id="GO:0019221">
    <property type="term" value="P:cytokine-mediated signaling pathway"/>
    <property type="evidence" value="ECO:0007669"/>
    <property type="project" value="TreeGrafter"/>
</dbReference>
<feature type="binding site" evidence="22">
    <location>
        <position position="700"/>
    </location>
    <ligand>
        <name>Mg(2+)</name>
        <dbReference type="ChEBI" id="CHEBI:18420"/>
    </ligand>
</feature>
<dbReference type="GO" id="GO:0043235">
    <property type="term" value="C:receptor complex"/>
    <property type="evidence" value="ECO:0007669"/>
    <property type="project" value="TreeGrafter"/>
</dbReference>
<dbReference type="FunFam" id="3.30.200.20:FF:000366">
    <property type="entry name" value="receptor-type tyrosine-protein kinase FLT3"/>
    <property type="match status" value="1"/>
</dbReference>
<dbReference type="PROSITE" id="PS50835">
    <property type="entry name" value="IG_LIKE"/>
    <property type="match status" value="1"/>
</dbReference>
<dbReference type="Proteomes" id="UP000822369">
    <property type="component" value="Chromosome 10"/>
</dbReference>
<dbReference type="Gene3D" id="3.30.200.20">
    <property type="entry name" value="Phosphorylase Kinase, domain 1"/>
    <property type="match status" value="1"/>
</dbReference>
<keyword evidence="6 25" id="KW-0812">Transmembrane</keyword>
<dbReference type="OMA" id="YYANESV"/>
<keyword evidence="16 25" id="KW-0675">Receptor</keyword>
<dbReference type="RefSeq" id="XP_015810698.3">
    <property type="nucleotide sequence ID" value="XM_015955212.3"/>
</dbReference>
<dbReference type="GO" id="GO:0046872">
    <property type="term" value="F:metal ion binding"/>
    <property type="evidence" value="ECO:0007669"/>
    <property type="project" value="UniProtKB-KW"/>
</dbReference>
<evidence type="ECO:0000256" key="12">
    <source>
        <dbReference type="ARBA" id="ARBA00022989"/>
    </source>
</evidence>
<dbReference type="EMBL" id="JAAVVJ010000010">
    <property type="protein sequence ID" value="KAF7213892.1"/>
    <property type="molecule type" value="Genomic_DNA"/>
</dbReference>
<dbReference type="InterPro" id="IPR050122">
    <property type="entry name" value="RTK"/>
</dbReference>
<evidence type="ECO:0000313" key="31">
    <source>
        <dbReference type="EMBL" id="KAF7213892.1"/>
    </source>
</evidence>
<dbReference type="SUPFAM" id="SSF56112">
    <property type="entry name" value="Protein kinase-like (PK-like)"/>
    <property type="match status" value="1"/>
</dbReference>
<evidence type="ECO:0000256" key="1">
    <source>
        <dbReference type="ARBA" id="ARBA00004251"/>
    </source>
</evidence>
<evidence type="ECO:0000256" key="26">
    <source>
        <dbReference type="SAM" id="MobiDB-lite"/>
    </source>
</evidence>
<keyword evidence="22" id="KW-0479">Metal-binding</keyword>
<dbReference type="GO" id="GO:0005886">
    <property type="term" value="C:plasma membrane"/>
    <property type="evidence" value="ECO:0007669"/>
    <property type="project" value="UniProtKB-SubCell"/>
</dbReference>
<keyword evidence="15" id="KW-1015">Disulfide bond</keyword>
<feature type="transmembrane region" description="Helical" evidence="27">
    <location>
        <begin position="755"/>
        <end position="776"/>
    </location>
</feature>
<dbReference type="SMART" id="SM00409">
    <property type="entry name" value="IG"/>
    <property type="match status" value="1"/>
</dbReference>
<dbReference type="SMART" id="SM00408">
    <property type="entry name" value="IGc2"/>
    <property type="match status" value="1"/>
</dbReference>
<keyword evidence="5" id="KW-0808">Transferase</keyword>
<dbReference type="Gene3D" id="1.10.510.10">
    <property type="entry name" value="Transferase(Phosphotransferase) domain 1"/>
    <property type="match status" value="1"/>
</dbReference>
<dbReference type="InterPro" id="IPR000719">
    <property type="entry name" value="Prot_kinase_dom"/>
</dbReference>
<evidence type="ECO:0000256" key="23">
    <source>
        <dbReference type="PIRSR" id="PIRSR000615-4"/>
    </source>
</evidence>
<dbReference type="PROSITE" id="PS00107">
    <property type="entry name" value="PROTEIN_KINASE_ATP"/>
    <property type="match status" value="1"/>
</dbReference>
<dbReference type="SUPFAM" id="SSF48726">
    <property type="entry name" value="Immunoglobulin"/>
    <property type="match status" value="1"/>
</dbReference>
<protein>
    <recommendedName>
        <fullName evidence="2">receptor protein-tyrosine kinase</fullName>
        <ecNumber evidence="2">2.7.10.1</ecNumber>
    </recommendedName>
</protein>
<keyword evidence="9 21" id="KW-0547">Nucleotide-binding</keyword>
<keyword evidence="13 27" id="KW-0472">Membrane</keyword>
<dbReference type="FunFam" id="1.10.510.10:FF:000426">
    <property type="entry name" value="Receptor-type tyrosine-protein kinase FLT3"/>
    <property type="match status" value="1"/>
</dbReference>
<proteinExistence type="inferred from homology"/>
<dbReference type="GO" id="GO:0004714">
    <property type="term" value="F:transmembrane receptor protein tyrosine kinase activity"/>
    <property type="evidence" value="ECO:0007669"/>
    <property type="project" value="UniProtKB-EC"/>
</dbReference>
<sequence>MVRGNRCALAAAVLLCATKAFCSKVDHIVPAASLNASSPVSIRLSVERPTKPRLLLKSFSRETSSPFISCVGSPGTKTEWFKLTGDKEKLPGGDFSASKLYKIGVMCCATNDEGDECTQLYDYDLDSVSKKNEFSEVMVSPGDTLVLRCRTKAEQAAFKWEKDGEVLNPALIKCQDQEDQVMCIKEDDIYESNMKYVYFRQLNESHSGTYTCSSSPNKNKSVSVLVTGKRFLSSKLDDWIVTKKNGTCLTADVFYHPELQRCYWETPDGHTTKCTMDQVVTQPRVVKLCDSLTSGVYRLHLEAGGAPETKNITVCVAETPTFKFNKINNEFHCETVSPFPAEFTWTSCNQSNHNESWNVIKKENRSDNFCNKKITSFVDRDLVLGDHLRFCLTNSLGSWCDTWKLVIEPAIIPKAPDDNVFLLLKVSACVLLLALGVVIVLFIYYIKKKKPKYQPQLQMVQMVGPNDNDYIYINFKDFQYDKKWEFPRENLKLGKELGSGAFGMVVQATAYGINKPAVSQQVAVKMLKEKHQSVEKEALMSELKMLTHIGHHSNIVNLLGACTETGPIYLIFQYCCYGDLLNFLKKNSDRYHKSVTDAFSKDRFSSLYHNQKNSCELITSVDSYMPMHSTTTGGQEDSSLLTHNYKDMEDPEIFDAGDDPDEELQALTFEDLLSFAFQVAKGMEFLSSKNCIHRDLAARNVLVTKNRLVKIGDFGLARDIDNDSNYVVRGNVRLPVKWMAPESIFQGMYTMKSDIWAYGILLWEIFSLGVTPYPGIKVDATFYSMIERGFKMEQPYYANDSVYKVMCSCWALNPSDRPSFSKLVSFMCDQLTGREEKLYHNMLDKIYQNTSTITDICALEKQSNNKSGTPNDYCTTNVPNSGTVVDEEEPLKPSGAE</sequence>
<accession>A0A9D3BL15</accession>
<dbReference type="InterPro" id="IPR001824">
    <property type="entry name" value="Tyr_kinase_rcpt_3_CS"/>
</dbReference>
<dbReference type="InterPro" id="IPR013151">
    <property type="entry name" value="Immunoglobulin_dom"/>
</dbReference>
<dbReference type="InterPro" id="IPR001245">
    <property type="entry name" value="Ser-Thr/Tyr_kinase_cat_dom"/>
</dbReference>
<evidence type="ECO:0000256" key="3">
    <source>
        <dbReference type="ARBA" id="ARBA00022475"/>
    </source>
</evidence>
<evidence type="ECO:0000256" key="5">
    <source>
        <dbReference type="ARBA" id="ARBA00022679"/>
    </source>
</evidence>
<dbReference type="PROSITE" id="PS00240">
    <property type="entry name" value="RECEPTOR_TYR_KIN_III"/>
    <property type="match status" value="1"/>
</dbReference>
<dbReference type="InterPro" id="IPR013783">
    <property type="entry name" value="Ig-like_fold"/>
</dbReference>
<comment type="catalytic activity">
    <reaction evidence="19">
        <text>L-tyrosyl-[protein] + ATP = O-phospho-L-tyrosyl-[protein] + ADP + H(+)</text>
        <dbReference type="Rhea" id="RHEA:10596"/>
        <dbReference type="Rhea" id="RHEA-COMP:10136"/>
        <dbReference type="Rhea" id="RHEA-COMP:20101"/>
        <dbReference type="ChEBI" id="CHEBI:15378"/>
        <dbReference type="ChEBI" id="CHEBI:30616"/>
        <dbReference type="ChEBI" id="CHEBI:46858"/>
        <dbReference type="ChEBI" id="CHEBI:61978"/>
        <dbReference type="ChEBI" id="CHEBI:456216"/>
        <dbReference type="EC" id="2.7.10.1"/>
    </reaction>
</comment>
<dbReference type="Pfam" id="PF00047">
    <property type="entry name" value="ig"/>
    <property type="match status" value="1"/>
</dbReference>
<keyword evidence="17" id="KW-0325">Glycoprotein</keyword>
<dbReference type="GeneID" id="107382872"/>
<reference evidence="31" key="1">
    <citation type="submission" date="2020-03" db="EMBL/GenBank/DDBJ databases">
        <title>Intra-Species Differences in Population Size shape Life History and Genome Evolution.</title>
        <authorList>
            <person name="Willemsen D."/>
            <person name="Cui R."/>
            <person name="Valenzano D.R."/>
        </authorList>
    </citation>
    <scope>NUCLEOTIDE SEQUENCE</scope>
    <source>
        <strain evidence="31">GRZ</strain>
        <tissue evidence="31">Whole</tissue>
    </source>
</reference>
<dbReference type="PROSITE" id="PS50011">
    <property type="entry name" value="PROTEIN_KINASE_DOM"/>
    <property type="match status" value="1"/>
</dbReference>
<evidence type="ECO:0000256" key="7">
    <source>
        <dbReference type="ARBA" id="ARBA00022729"/>
    </source>
</evidence>
<dbReference type="OrthoDB" id="3256376at2759"/>
<keyword evidence="12 27" id="KW-1133">Transmembrane helix</keyword>
<feature type="active site" description="Proton acceptor" evidence="20">
    <location>
        <position position="695"/>
    </location>
</feature>
<feature type="compositionally biased region" description="Polar residues" evidence="26">
    <location>
        <begin position="864"/>
        <end position="883"/>
    </location>
</feature>
<name>A0A9D3BL15_NOTFU</name>
<feature type="binding site" evidence="21">
    <location>
        <position position="699"/>
    </location>
    <ligand>
        <name>ATP</name>
        <dbReference type="ChEBI" id="CHEBI:30616"/>
    </ligand>
</feature>
<feature type="transmembrane region" description="Helical" evidence="27">
    <location>
        <begin position="420"/>
        <end position="446"/>
    </location>
</feature>
<feature type="domain" description="Protein kinase" evidence="29">
    <location>
        <begin position="491"/>
        <end position="843"/>
    </location>
</feature>
<feature type="binding site" evidence="22">
    <location>
        <position position="470"/>
    </location>
    <ligand>
        <name>Mg(2+)</name>
        <dbReference type="ChEBI" id="CHEBI:18420"/>
    </ligand>
</feature>
<evidence type="ECO:0000259" key="30">
    <source>
        <dbReference type="PROSITE" id="PS50835"/>
    </source>
</evidence>
<evidence type="ECO:0000256" key="14">
    <source>
        <dbReference type="ARBA" id="ARBA00023137"/>
    </source>
</evidence>
<evidence type="ECO:0000256" key="8">
    <source>
        <dbReference type="ARBA" id="ARBA00022737"/>
    </source>
</evidence>
<evidence type="ECO:0000256" key="13">
    <source>
        <dbReference type="ARBA" id="ARBA00023136"/>
    </source>
</evidence>
<evidence type="ECO:0000256" key="9">
    <source>
        <dbReference type="ARBA" id="ARBA00022741"/>
    </source>
</evidence>
<evidence type="ECO:0000256" key="18">
    <source>
        <dbReference type="ARBA" id="ARBA00023319"/>
    </source>
</evidence>
<comment type="subcellular location">
    <subcellularLocation>
        <location evidence="1">Cell membrane</location>
        <topology evidence="1">Single-pass type I membrane protein</topology>
    </subcellularLocation>
    <subcellularLocation>
        <location evidence="25">Membrane</location>
        <topology evidence="25">Single-pass type I membrane protein</topology>
    </subcellularLocation>
</comment>
<dbReference type="PANTHER" id="PTHR24416">
    <property type="entry name" value="TYROSINE-PROTEIN KINASE RECEPTOR"/>
    <property type="match status" value="1"/>
</dbReference>
<dbReference type="Pfam" id="PF07714">
    <property type="entry name" value="PK_Tyr_Ser-Thr"/>
    <property type="match status" value="1"/>
</dbReference>
<evidence type="ECO:0000259" key="29">
    <source>
        <dbReference type="PROSITE" id="PS50011"/>
    </source>
</evidence>
<dbReference type="InterPro" id="IPR003598">
    <property type="entry name" value="Ig_sub2"/>
</dbReference>
<keyword evidence="10 31" id="KW-0418">Kinase</keyword>
<evidence type="ECO:0000256" key="25">
    <source>
        <dbReference type="RuleBase" id="RU000311"/>
    </source>
</evidence>
<evidence type="ECO:0000256" key="2">
    <source>
        <dbReference type="ARBA" id="ARBA00011902"/>
    </source>
</evidence>
<dbReference type="InterPro" id="IPR017441">
    <property type="entry name" value="Protein_kinase_ATP_BS"/>
</dbReference>
<dbReference type="Gene3D" id="2.60.40.10">
    <property type="entry name" value="Immunoglobulins"/>
    <property type="match status" value="1"/>
</dbReference>
<evidence type="ECO:0000256" key="16">
    <source>
        <dbReference type="ARBA" id="ARBA00023170"/>
    </source>
</evidence>
<evidence type="ECO:0000256" key="17">
    <source>
        <dbReference type="ARBA" id="ARBA00023180"/>
    </source>
</evidence>
<dbReference type="InterPro" id="IPR003599">
    <property type="entry name" value="Ig_sub"/>
</dbReference>
<evidence type="ECO:0000256" key="11">
    <source>
        <dbReference type="ARBA" id="ARBA00022840"/>
    </source>
</evidence>
<evidence type="ECO:0000256" key="4">
    <source>
        <dbReference type="ARBA" id="ARBA00022553"/>
    </source>
</evidence>
<dbReference type="GO" id="GO:0007169">
    <property type="term" value="P:cell surface receptor protein tyrosine kinase signaling pathway"/>
    <property type="evidence" value="ECO:0007669"/>
    <property type="project" value="InterPro"/>
</dbReference>
<keyword evidence="4" id="KW-0597">Phosphoprotein</keyword>
<dbReference type="PROSITE" id="PS00109">
    <property type="entry name" value="PROTEIN_KINASE_TYR"/>
    <property type="match status" value="1"/>
</dbReference>
<dbReference type="InterPro" id="IPR007110">
    <property type="entry name" value="Ig-like_dom"/>
</dbReference>
<dbReference type="InterPro" id="IPR036179">
    <property type="entry name" value="Ig-like_dom_sf"/>
</dbReference>
<comment type="caution">
    <text evidence="31">The sequence shown here is derived from an EMBL/GenBank/DDBJ whole genome shotgun (WGS) entry which is preliminary data.</text>
</comment>
<evidence type="ECO:0000256" key="15">
    <source>
        <dbReference type="ARBA" id="ARBA00023157"/>
    </source>
</evidence>
<dbReference type="KEGG" id="nfu:107382872"/>
<dbReference type="InterPro" id="IPR011009">
    <property type="entry name" value="Kinase-like_dom_sf"/>
</dbReference>
<keyword evidence="11 21" id="KW-0067">ATP-binding</keyword>
<dbReference type="GO" id="GO:0005524">
    <property type="term" value="F:ATP binding"/>
    <property type="evidence" value="ECO:0007669"/>
    <property type="project" value="UniProtKB-UniRule"/>
</dbReference>
<comment type="similarity">
    <text evidence="25">Belongs to the protein kinase superfamily. Tyr protein kinase family. CSF-1/PDGF receptor subfamily.</text>
</comment>
<evidence type="ECO:0000256" key="24">
    <source>
        <dbReference type="PROSITE-ProRule" id="PRU10141"/>
    </source>
</evidence>
<evidence type="ECO:0000256" key="22">
    <source>
        <dbReference type="PIRSR" id="PIRSR000615-3"/>
    </source>
</evidence>
<keyword evidence="18 25" id="KW-0393">Immunoglobulin domain</keyword>
<evidence type="ECO:0000256" key="21">
    <source>
        <dbReference type="PIRSR" id="PIRSR000615-2"/>
    </source>
</evidence>
<feature type="binding site" evidence="21">
    <location>
        <begin position="498"/>
        <end position="505"/>
    </location>
    <ligand>
        <name>ATP</name>
        <dbReference type="ChEBI" id="CHEBI:30616"/>
    </ligand>
</feature>
<feature type="site" description="Important for interaction with phosphotyrosine-binding proteins" evidence="23">
    <location>
        <position position="839"/>
    </location>
</feature>
<feature type="binding site" evidence="21 24">
    <location>
        <position position="525"/>
    </location>
    <ligand>
        <name>ATP</name>
        <dbReference type="ChEBI" id="CHEBI:30616"/>
    </ligand>
</feature>
<dbReference type="PANTHER" id="PTHR24416:SF356">
    <property type="entry name" value="RECEPTOR-TYPE TYROSINE-PROTEIN KINASE FLT3"/>
    <property type="match status" value="1"/>
</dbReference>
<feature type="binding site" evidence="22">
    <location>
        <position position="713"/>
    </location>
    <ligand>
        <name>Mg(2+)</name>
        <dbReference type="ChEBI" id="CHEBI:18420"/>
    </ligand>
</feature>
<feature type="region of interest" description="Disordered" evidence="26">
    <location>
        <begin position="864"/>
        <end position="897"/>
    </location>
</feature>
<dbReference type="SMART" id="SM00219">
    <property type="entry name" value="TyrKc"/>
    <property type="match status" value="1"/>
</dbReference>
<evidence type="ECO:0000256" key="20">
    <source>
        <dbReference type="PIRSR" id="PIRSR000615-1"/>
    </source>
</evidence>
<feature type="signal peptide" evidence="28">
    <location>
        <begin position="1"/>
        <end position="22"/>
    </location>
</feature>
<dbReference type="GO" id="GO:0030183">
    <property type="term" value="P:B cell differentiation"/>
    <property type="evidence" value="ECO:0007669"/>
    <property type="project" value="TreeGrafter"/>
</dbReference>
<evidence type="ECO:0000256" key="19">
    <source>
        <dbReference type="ARBA" id="ARBA00051243"/>
    </source>
</evidence>
<evidence type="ECO:0000256" key="28">
    <source>
        <dbReference type="SAM" id="SignalP"/>
    </source>
</evidence>
<keyword evidence="14" id="KW-0829">Tyrosine-protein kinase</keyword>
<feature type="domain" description="Ig-like" evidence="30">
    <location>
        <begin position="126"/>
        <end position="223"/>
    </location>
</feature>
<dbReference type="InterPro" id="IPR008266">
    <property type="entry name" value="Tyr_kinase_AS"/>
</dbReference>
<evidence type="ECO:0000256" key="27">
    <source>
        <dbReference type="SAM" id="Phobius"/>
    </source>
</evidence>
<dbReference type="PIRSF" id="PIRSF000615">
    <property type="entry name" value="TyrPK_CSF1-R"/>
    <property type="match status" value="1"/>
</dbReference>
<evidence type="ECO:0000256" key="10">
    <source>
        <dbReference type="ARBA" id="ARBA00022777"/>
    </source>
</evidence>
<gene>
    <name evidence="31" type="primary">flt3</name>
    <name evidence="31" type="ORF">G4P62_008226</name>
</gene>
<feature type="chain" id="PRO_5038963894" description="receptor protein-tyrosine kinase" evidence="28">
    <location>
        <begin position="23"/>
        <end position="897"/>
    </location>
</feature>